<dbReference type="GO" id="GO:0006338">
    <property type="term" value="P:chromatin remodeling"/>
    <property type="evidence" value="ECO:0007669"/>
    <property type="project" value="InterPro"/>
</dbReference>
<proteinExistence type="predicted"/>
<protein>
    <recommendedName>
        <fullName evidence="2">INO80 complex subunit B-like conserved region domain-containing protein</fullName>
    </recommendedName>
</protein>
<dbReference type="EMBL" id="UNSH01000042">
    <property type="protein sequence ID" value="SZF02294.1"/>
    <property type="molecule type" value="Genomic_DNA"/>
</dbReference>
<name>A0A383UPM8_BLUHO</name>
<evidence type="ECO:0000256" key="1">
    <source>
        <dbReference type="SAM" id="MobiDB-lite"/>
    </source>
</evidence>
<dbReference type="SMART" id="SM01406">
    <property type="entry name" value="PAPA-1"/>
    <property type="match status" value="1"/>
</dbReference>
<feature type="region of interest" description="Disordered" evidence="1">
    <location>
        <begin position="1"/>
        <end position="227"/>
    </location>
</feature>
<feature type="compositionally biased region" description="Polar residues" evidence="1">
    <location>
        <begin position="140"/>
        <end position="151"/>
    </location>
</feature>
<dbReference type="InterPro" id="IPR006880">
    <property type="entry name" value="INO80B_C"/>
</dbReference>
<organism evidence="3 4">
    <name type="scientific">Blumeria hordei</name>
    <name type="common">Barley powdery mildew</name>
    <name type="synonym">Blumeria graminis f. sp. hordei</name>
    <dbReference type="NCBI Taxonomy" id="2867405"/>
    <lineage>
        <taxon>Eukaryota</taxon>
        <taxon>Fungi</taxon>
        <taxon>Dikarya</taxon>
        <taxon>Ascomycota</taxon>
        <taxon>Pezizomycotina</taxon>
        <taxon>Leotiomycetes</taxon>
        <taxon>Erysiphales</taxon>
        <taxon>Erysiphaceae</taxon>
        <taxon>Blumeria</taxon>
    </lineage>
</organism>
<evidence type="ECO:0000259" key="2">
    <source>
        <dbReference type="SMART" id="SM01406"/>
    </source>
</evidence>
<feature type="compositionally biased region" description="Acidic residues" evidence="1">
    <location>
        <begin position="153"/>
        <end position="170"/>
    </location>
</feature>
<dbReference type="Proteomes" id="UP000275772">
    <property type="component" value="Unassembled WGS sequence"/>
</dbReference>
<dbReference type="GO" id="GO:0031011">
    <property type="term" value="C:Ino80 complex"/>
    <property type="evidence" value="ECO:0007669"/>
    <property type="project" value="InterPro"/>
</dbReference>
<feature type="domain" description="INO80 complex subunit B-like conserved region" evidence="2">
    <location>
        <begin position="246"/>
        <end position="332"/>
    </location>
</feature>
<dbReference type="PANTHER" id="PTHR21561:SF12">
    <property type="entry name" value="INO80 COMPLEX SUBUNIT B"/>
    <property type="match status" value="1"/>
</dbReference>
<feature type="compositionally biased region" description="Low complexity" evidence="1">
    <location>
        <begin position="37"/>
        <end position="49"/>
    </location>
</feature>
<dbReference type="VEuPathDB" id="FungiDB:BLGHR1_13073"/>
<sequence length="357" mass="39865">MRKNYKLPKSQTRLTVKTSSSKHREAIRPSTRGPGDTSKSTSNNTTASNFIGEKRSRSIKKSYVLESESEDAEIDMPDLGDDDEEEDEEEDDDADDDGLDHENIDGDVNMDNEITAAPTKKPKNVTKQLVIPRSAPKGTSAPQLKQKQVQFEASDEDELSEMESNAGEENDNIRGGEEDAEGEEDLEIGAEDDEEELESGAGSQVSTHDINKLTKRQRARLQEDDGGSLIALPDEVQVKKHLTAEEHAMRRAEMARRRKNLSEKRNEEEKLETINKLLKKQAPKTNSRRRDLNAAAAGDNSIEDSETPKPDPTLIRWISSKRGNQILVPQEWIDGPVGEIFMNKSRSENVTVEERGG</sequence>
<feature type="compositionally biased region" description="Polar residues" evidence="1">
    <location>
        <begin position="9"/>
        <end position="19"/>
    </location>
</feature>
<gene>
    <name evidence="3" type="ORF">BLGHR1_13073</name>
</gene>
<reference evidence="3 4" key="1">
    <citation type="submission" date="2017-11" db="EMBL/GenBank/DDBJ databases">
        <authorList>
            <person name="Kracher B."/>
        </authorList>
    </citation>
    <scope>NUCLEOTIDE SEQUENCE [LARGE SCALE GENOMIC DNA]</scope>
    <source>
        <strain evidence="3 4">RACE1</strain>
    </source>
</reference>
<feature type="compositionally biased region" description="Basic and acidic residues" evidence="1">
    <location>
        <begin position="250"/>
        <end position="273"/>
    </location>
</feature>
<dbReference type="PANTHER" id="PTHR21561">
    <property type="entry name" value="INO80 COMPLEX SUBUNIT B"/>
    <property type="match status" value="1"/>
</dbReference>
<feature type="compositionally biased region" description="Acidic residues" evidence="1">
    <location>
        <begin position="67"/>
        <end position="99"/>
    </location>
</feature>
<accession>A0A383UPM8</accession>
<dbReference type="Pfam" id="PF04795">
    <property type="entry name" value="PAPA-1"/>
    <property type="match status" value="1"/>
</dbReference>
<feature type="compositionally biased region" description="Acidic residues" evidence="1">
    <location>
        <begin position="178"/>
        <end position="198"/>
    </location>
</feature>
<feature type="region of interest" description="Disordered" evidence="1">
    <location>
        <begin position="250"/>
        <end position="313"/>
    </location>
</feature>
<dbReference type="AlphaFoldDB" id="A0A383UPM8"/>
<dbReference type="InterPro" id="IPR029523">
    <property type="entry name" value="INO80B/Ies2"/>
</dbReference>
<evidence type="ECO:0000313" key="4">
    <source>
        <dbReference type="Proteomes" id="UP000275772"/>
    </source>
</evidence>
<evidence type="ECO:0000313" key="3">
    <source>
        <dbReference type="EMBL" id="SZF02294.1"/>
    </source>
</evidence>